<gene>
    <name evidence="1" type="ORF">Patl1_06341</name>
</gene>
<dbReference type="Proteomes" id="UP001164250">
    <property type="component" value="Chromosome 3"/>
</dbReference>
<evidence type="ECO:0000313" key="1">
    <source>
        <dbReference type="EMBL" id="KAJ0101643.1"/>
    </source>
</evidence>
<sequence>MQFLMGLNDSFDHVRNQILVMDPLPIINKAHSMIL</sequence>
<accession>A0ACC1BRC8</accession>
<reference evidence="2" key="1">
    <citation type="journal article" date="2023" name="G3 (Bethesda)">
        <title>Genome assembly and association tests identify interacting loci associated with vigor, precocity, and sex in interspecific pistachio rootstocks.</title>
        <authorList>
            <person name="Palmer W."/>
            <person name="Jacygrad E."/>
            <person name="Sagayaradj S."/>
            <person name="Cavanaugh K."/>
            <person name="Han R."/>
            <person name="Bertier L."/>
            <person name="Beede B."/>
            <person name="Kafkas S."/>
            <person name="Golino D."/>
            <person name="Preece J."/>
            <person name="Michelmore R."/>
        </authorList>
    </citation>
    <scope>NUCLEOTIDE SEQUENCE [LARGE SCALE GENOMIC DNA]</scope>
</reference>
<comment type="caution">
    <text evidence="1">The sequence shown here is derived from an EMBL/GenBank/DDBJ whole genome shotgun (WGS) entry which is preliminary data.</text>
</comment>
<proteinExistence type="predicted"/>
<protein>
    <submittedName>
        <fullName evidence="1">Uncharacterized protein</fullName>
    </submittedName>
</protein>
<keyword evidence="2" id="KW-1185">Reference proteome</keyword>
<dbReference type="EMBL" id="CM047899">
    <property type="protein sequence ID" value="KAJ0101643.1"/>
    <property type="molecule type" value="Genomic_DNA"/>
</dbReference>
<name>A0ACC1BRC8_9ROSI</name>
<evidence type="ECO:0000313" key="2">
    <source>
        <dbReference type="Proteomes" id="UP001164250"/>
    </source>
</evidence>
<organism evidence="1 2">
    <name type="scientific">Pistacia atlantica</name>
    <dbReference type="NCBI Taxonomy" id="434234"/>
    <lineage>
        <taxon>Eukaryota</taxon>
        <taxon>Viridiplantae</taxon>
        <taxon>Streptophyta</taxon>
        <taxon>Embryophyta</taxon>
        <taxon>Tracheophyta</taxon>
        <taxon>Spermatophyta</taxon>
        <taxon>Magnoliopsida</taxon>
        <taxon>eudicotyledons</taxon>
        <taxon>Gunneridae</taxon>
        <taxon>Pentapetalae</taxon>
        <taxon>rosids</taxon>
        <taxon>malvids</taxon>
        <taxon>Sapindales</taxon>
        <taxon>Anacardiaceae</taxon>
        <taxon>Pistacia</taxon>
    </lineage>
</organism>